<dbReference type="InterPro" id="IPR000515">
    <property type="entry name" value="MetI-like"/>
</dbReference>
<dbReference type="Gene3D" id="1.10.3720.10">
    <property type="entry name" value="MetI-like"/>
    <property type="match status" value="1"/>
</dbReference>
<proteinExistence type="inferred from homology"/>
<keyword evidence="6 11" id="KW-0500">Molybdenum</keyword>
<feature type="transmembrane region" description="Helical" evidence="10">
    <location>
        <begin position="195"/>
        <end position="213"/>
    </location>
</feature>
<evidence type="ECO:0000256" key="6">
    <source>
        <dbReference type="ARBA" id="ARBA00022505"/>
    </source>
</evidence>
<evidence type="ECO:0000313" key="14">
    <source>
        <dbReference type="Proteomes" id="UP000238157"/>
    </source>
</evidence>
<evidence type="ECO:0000256" key="1">
    <source>
        <dbReference type="ARBA" id="ARBA00002949"/>
    </source>
</evidence>
<dbReference type="InterPro" id="IPR011867">
    <property type="entry name" value="ModB_ABC"/>
</dbReference>
<dbReference type="PANTHER" id="PTHR30183">
    <property type="entry name" value="MOLYBDENUM TRANSPORT SYSTEM PERMEASE PROTEIN MODB"/>
    <property type="match status" value="1"/>
</dbReference>
<protein>
    <recommendedName>
        <fullName evidence="11">Molybdenum transport system permease</fullName>
    </recommendedName>
</protein>
<keyword evidence="7 10" id="KW-0812">Transmembrane</keyword>
<organism evidence="13 14">
    <name type="scientific">Mongoliibacter ruber</name>
    <dbReference type="NCBI Taxonomy" id="1750599"/>
    <lineage>
        <taxon>Bacteria</taxon>
        <taxon>Pseudomonadati</taxon>
        <taxon>Bacteroidota</taxon>
        <taxon>Cytophagia</taxon>
        <taxon>Cytophagales</taxon>
        <taxon>Cyclobacteriaceae</taxon>
        <taxon>Mongoliibacter</taxon>
    </lineage>
</organism>
<dbReference type="PANTHER" id="PTHR30183:SF8">
    <property type="entry name" value="MOLYBDENUM TRANSPORT SYSTEM PERMEASE"/>
    <property type="match status" value="1"/>
</dbReference>
<comment type="subcellular location">
    <subcellularLocation>
        <location evidence="2 10">Cell membrane</location>
        <topology evidence="2 10">Multi-pass membrane protein</topology>
    </subcellularLocation>
</comment>
<evidence type="ECO:0000256" key="5">
    <source>
        <dbReference type="ARBA" id="ARBA00022475"/>
    </source>
</evidence>
<gene>
    <name evidence="13" type="ORF">CLW00_11283</name>
</gene>
<reference evidence="13 14" key="1">
    <citation type="submission" date="2018-03" db="EMBL/GenBank/DDBJ databases">
        <title>Genomic Encyclopedia of Archaeal and Bacterial Type Strains, Phase II (KMG-II): from individual species to whole genera.</title>
        <authorList>
            <person name="Goeker M."/>
        </authorList>
    </citation>
    <scope>NUCLEOTIDE SEQUENCE [LARGE SCALE GENOMIC DNA]</scope>
    <source>
        <strain evidence="13 14">DSM 27929</strain>
    </source>
</reference>
<feature type="transmembrane region" description="Helical" evidence="10">
    <location>
        <begin position="6"/>
        <end position="33"/>
    </location>
</feature>
<dbReference type="PROSITE" id="PS50928">
    <property type="entry name" value="ABC_TM1"/>
    <property type="match status" value="1"/>
</dbReference>
<comment type="function">
    <text evidence="1 11">Part of the binding-protein-dependent transport system for molybdenum; probably responsible for the translocation of the substrate across the membrane.</text>
</comment>
<comment type="similarity">
    <text evidence="3 11">Belongs to the binding-protein-dependent transport system permease family. CysTW subfamily.</text>
</comment>
<comment type="caution">
    <text evidence="13">The sequence shown here is derived from an EMBL/GenBank/DDBJ whole genome shotgun (WGS) entry which is preliminary data.</text>
</comment>
<dbReference type="Pfam" id="PF00528">
    <property type="entry name" value="BPD_transp_1"/>
    <property type="match status" value="1"/>
</dbReference>
<evidence type="ECO:0000256" key="9">
    <source>
        <dbReference type="ARBA" id="ARBA00023136"/>
    </source>
</evidence>
<evidence type="ECO:0000259" key="12">
    <source>
        <dbReference type="PROSITE" id="PS50928"/>
    </source>
</evidence>
<evidence type="ECO:0000256" key="10">
    <source>
        <dbReference type="RuleBase" id="RU363032"/>
    </source>
</evidence>
<evidence type="ECO:0000256" key="2">
    <source>
        <dbReference type="ARBA" id="ARBA00004651"/>
    </source>
</evidence>
<dbReference type="OrthoDB" id="9795403at2"/>
<dbReference type="RefSeq" id="WP_106135035.1">
    <property type="nucleotide sequence ID" value="NZ_PVTR01000012.1"/>
</dbReference>
<dbReference type="SUPFAM" id="SSF161098">
    <property type="entry name" value="MetI-like"/>
    <property type="match status" value="1"/>
</dbReference>
<feature type="domain" description="ABC transmembrane type-1" evidence="12">
    <location>
        <begin position="6"/>
        <end position="210"/>
    </location>
</feature>
<dbReference type="GO" id="GO:0005886">
    <property type="term" value="C:plasma membrane"/>
    <property type="evidence" value="ECO:0007669"/>
    <property type="project" value="UniProtKB-SubCell"/>
</dbReference>
<evidence type="ECO:0000256" key="4">
    <source>
        <dbReference type="ARBA" id="ARBA00022448"/>
    </source>
</evidence>
<evidence type="ECO:0000256" key="7">
    <source>
        <dbReference type="ARBA" id="ARBA00022692"/>
    </source>
</evidence>
<comment type="caution">
    <text evidence="11">Lacks conserved residue(s) required for the propagation of feature annotation.</text>
</comment>
<accession>A0A2T0WFQ3</accession>
<sequence>MDYTPFWISIKLAGITTAVLFVIGVPLAYWLAFNPRRYKVLFEAIVSLPLVLPPTVLGFYILLVLSPESGLGAWFEEYLDLRLVFTFEGLVIASVFYSLPFMVQPLQSGFRSVPITLVEASYSLGKSTWTTLLRVILPNMTGALLTAGILTFAHTIGEFGVVLMVGGNIPGLTQVISISIYDEVEAMNYGLANEYSLILLLFSFVILSLVYLFNYQKRKAVRLL</sequence>
<dbReference type="InterPro" id="IPR035906">
    <property type="entry name" value="MetI-like_sf"/>
</dbReference>
<keyword evidence="5 11" id="KW-1003">Cell membrane</keyword>
<keyword evidence="14" id="KW-1185">Reference proteome</keyword>
<keyword evidence="4 10" id="KW-0813">Transport</keyword>
<dbReference type="CDD" id="cd06261">
    <property type="entry name" value="TM_PBP2"/>
    <property type="match status" value="1"/>
</dbReference>
<dbReference type="Proteomes" id="UP000238157">
    <property type="component" value="Unassembled WGS sequence"/>
</dbReference>
<evidence type="ECO:0000256" key="8">
    <source>
        <dbReference type="ARBA" id="ARBA00022989"/>
    </source>
</evidence>
<dbReference type="AlphaFoldDB" id="A0A2T0WFQ3"/>
<evidence type="ECO:0000256" key="11">
    <source>
        <dbReference type="RuleBase" id="RU365097"/>
    </source>
</evidence>
<name>A0A2T0WFQ3_9BACT</name>
<keyword evidence="9 10" id="KW-0472">Membrane</keyword>
<keyword evidence="8 10" id="KW-1133">Transmembrane helix</keyword>
<evidence type="ECO:0000256" key="3">
    <source>
        <dbReference type="ARBA" id="ARBA00007069"/>
    </source>
</evidence>
<evidence type="ECO:0000313" key="13">
    <source>
        <dbReference type="EMBL" id="PRY85502.1"/>
    </source>
</evidence>
<dbReference type="EMBL" id="PVTR01000012">
    <property type="protein sequence ID" value="PRY85502.1"/>
    <property type="molecule type" value="Genomic_DNA"/>
</dbReference>
<feature type="transmembrane region" description="Helical" evidence="10">
    <location>
        <begin position="83"/>
        <end position="103"/>
    </location>
</feature>
<dbReference type="NCBIfam" id="TIGR02141">
    <property type="entry name" value="modB_ABC"/>
    <property type="match status" value="1"/>
</dbReference>
<dbReference type="GO" id="GO:0015098">
    <property type="term" value="F:molybdate ion transmembrane transporter activity"/>
    <property type="evidence" value="ECO:0007669"/>
    <property type="project" value="UniProtKB-UniRule"/>
</dbReference>
<feature type="transmembrane region" description="Helical" evidence="10">
    <location>
        <begin position="40"/>
        <end position="63"/>
    </location>
</feature>